<dbReference type="AlphaFoldDB" id="A0A975JXM3"/>
<dbReference type="Proteomes" id="UP000682202">
    <property type="component" value="Chromosome"/>
</dbReference>
<gene>
    <name evidence="4" type="ORF">F6B93_11085</name>
</gene>
<sequence>MTTALNFATFPPEINSARMHSGPGAAPMLAAASAWSGLAAELRATALSYGSILSSLSSEEWHGPASASMAASAAPYVAWMSSTAAAAEQTAAQAMAAAGAYESAFAATVPPAVIAANRAQLMTLIATNICGQNTAAIAANEAQYADMWAQDAMAMFGYAGASASTTRLRRFCEPRQMTNLAGVAAQSTAVAQSRGGSAASGHTSLSQLLSAVPTTLEQLASGSSWLDKLWAEWGPNANIWNTVASSGLYLPSNTIAPFLGMLAADAAEDATAAGALGAASGALTSPLGSTLGLGGAGSAVAAGLGKAAAVGTLSVPPTWTATAPSASPLAASLGGTPMVAPPGAAGMPGMPLGAFGKQSFGRAVPQYGFRPRFVAHPPAAG</sequence>
<evidence type="ECO:0000313" key="4">
    <source>
        <dbReference type="EMBL" id="QUR67569.1"/>
    </source>
</evidence>
<dbReference type="InterPro" id="IPR000030">
    <property type="entry name" value="PPE_dom"/>
</dbReference>
<evidence type="ECO:0000313" key="5">
    <source>
        <dbReference type="Proteomes" id="UP000682202"/>
    </source>
</evidence>
<evidence type="ECO:0000259" key="2">
    <source>
        <dbReference type="Pfam" id="PF00823"/>
    </source>
</evidence>
<organism evidence="4 5">
    <name type="scientific">Mycobacterium spongiae</name>
    <dbReference type="NCBI Taxonomy" id="886343"/>
    <lineage>
        <taxon>Bacteria</taxon>
        <taxon>Bacillati</taxon>
        <taxon>Actinomycetota</taxon>
        <taxon>Actinomycetes</taxon>
        <taxon>Mycobacteriales</taxon>
        <taxon>Mycobacteriaceae</taxon>
        <taxon>Mycobacterium</taxon>
    </lineage>
</organism>
<dbReference type="InterPro" id="IPR022171">
    <property type="entry name" value="PPE_C"/>
</dbReference>
<dbReference type="PANTHER" id="PTHR46766">
    <property type="entry name" value="GLUTAMINE-RICH PROTEIN 2"/>
    <property type="match status" value="1"/>
</dbReference>
<evidence type="ECO:0000256" key="1">
    <source>
        <dbReference type="ARBA" id="ARBA00010652"/>
    </source>
</evidence>
<dbReference type="GO" id="GO:0052572">
    <property type="term" value="P:response to host immune response"/>
    <property type="evidence" value="ECO:0007669"/>
    <property type="project" value="TreeGrafter"/>
</dbReference>
<reference evidence="4" key="1">
    <citation type="submission" date="2019-12" db="EMBL/GenBank/DDBJ databases">
        <title>Mycobacterium spongiae sp. nov.</title>
        <authorList>
            <person name="Stinear T."/>
        </authorList>
    </citation>
    <scope>NUCLEOTIDE SEQUENCE</scope>
    <source>
        <strain evidence="4">FSD4b-SM</strain>
    </source>
</reference>
<keyword evidence="5" id="KW-1185">Reference proteome</keyword>
<dbReference type="RefSeq" id="WP_211699143.1">
    <property type="nucleotide sequence ID" value="NZ_CP046600.1"/>
</dbReference>
<name>A0A975JXM3_9MYCO</name>
<dbReference type="Pfam" id="PF00823">
    <property type="entry name" value="PPE"/>
    <property type="match status" value="1"/>
</dbReference>
<dbReference type="FunFam" id="1.20.1260.20:FF:000001">
    <property type="entry name" value="PPE family protein PPE41"/>
    <property type="match status" value="1"/>
</dbReference>
<dbReference type="SUPFAM" id="SSF140459">
    <property type="entry name" value="PE/PPE dimer-like"/>
    <property type="match status" value="1"/>
</dbReference>
<feature type="domain" description="PPE family C-terminal" evidence="3">
    <location>
        <begin position="301"/>
        <end position="377"/>
    </location>
</feature>
<dbReference type="PANTHER" id="PTHR46766:SF1">
    <property type="entry name" value="GLUTAMINE-RICH PROTEIN 2"/>
    <property type="match status" value="1"/>
</dbReference>
<dbReference type="Pfam" id="PF12484">
    <property type="entry name" value="PPE-SVP"/>
    <property type="match status" value="1"/>
</dbReference>
<evidence type="ECO:0000259" key="3">
    <source>
        <dbReference type="Pfam" id="PF12484"/>
    </source>
</evidence>
<protein>
    <submittedName>
        <fullName evidence="4">PPE domain-containing protein</fullName>
    </submittedName>
</protein>
<accession>A0A975JXM3</accession>
<proteinExistence type="inferred from homology"/>
<comment type="similarity">
    <text evidence="1">Belongs to the mycobacterial PPE family.</text>
</comment>
<dbReference type="KEGG" id="mspg:F6B93_11085"/>
<dbReference type="InterPro" id="IPR038332">
    <property type="entry name" value="PPE_sf"/>
</dbReference>
<feature type="domain" description="PPE" evidence="2">
    <location>
        <begin position="6"/>
        <end position="168"/>
    </location>
</feature>
<dbReference type="Gene3D" id="1.20.1260.20">
    <property type="entry name" value="PPE superfamily"/>
    <property type="match status" value="1"/>
</dbReference>
<dbReference type="EMBL" id="CP046600">
    <property type="protein sequence ID" value="QUR67569.1"/>
    <property type="molecule type" value="Genomic_DNA"/>
</dbReference>